<dbReference type="InterPro" id="IPR013986">
    <property type="entry name" value="DExx_box_DNA_helicase_dom_sf"/>
</dbReference>
<dbReference type="GO" id="GO:0033202">
    <property type="term" value="C:DNA helicase complex"/>
    <property type="evidence" value="ECO:0007669"/>
    <property type="project" value="TreeGrafter"/>
</dbReference>
<dbReference type="Pfam" id="PF21196">
    <property type="entry name" value="PcrA_UvrD_tudor"/>
    <property type="match status" value="1"/>
</dbReference>
<dbReference type="Pfam" id="PF13361">
    <property type="entry name" value="UvrD_C"/>
    <property type="match status" value="1"/>
</dbReference>
<keyword evidence="8" id="KW-0234">DNA repair</keyword>
<organism evidence="18 19">
    <name type="scientific">Tectimicrobiota bacterium</name>
    <dbReference type="NCBI Taxonomy" id="2528274"/>
    <lineage>
        <taxon>Bacteria</taxon>
        <taxon>Pseudomonadati</taxon>
        <taxon>Nitrospinota/Tectimicrobiota group</taxon>
        <taxon>Candidatus Tectimicrobiota</taxon>
    </lineage>
</organism>
<name>A0A932FUH4_UNCTE</name>
<evidence type="ECO:0000256" key="4">
    <source>
        <dbReference type="ARBA" id="ARBA00022801"/>
    </source>
</evidence>
<feature type="domain" description="UvrD-like helicase C-terminal" evidence="17">
    <location>
        <begin position="286"/>
        <end position="568"/>
    </location>
</feature>
<evidence type="ECO:0000259" key="16">
    <source>
        <dbReference type="PROSITE" id="PS51198"/>
    </source>
</evidence>
<evidence type="ECO:0000256" key="6">
    <source>
        <dbReference type="ARBA" id="ARBA00022840"/>
    </source>
</evidence>
<evidence type="ECO:0000256" key="12">
    <source>
        <dbReference type="ARBA" id="ARBA00034923"/>
    </source>
</evidence>
<keyword evidence="6 14" id="KW-0067">ATP-binding</keyword>
<evidence type="ECO:0000256" key="3">
    <source>
        <dbReference type="ARBA" id="ARBA00022763"/>
    </source>
</evidence>
<evidence type="ECO:0000259" key="17">
    <source>
        <dbReference type="PROSITE" id="PS51217"/>
    </source>
</evidence>
<evidence type="ECO:0000256" key="8">
    <source>
        <dbReference type="ARBA" id="ARBA00023204"/>
    </source>
</evidence>
<evidence type="ECO:0000256" key="9">
    <source>
        <dbReference type="ARBA" id="ARBA00023235"/>
    </source>
</evidence>
<feature type="region of interest" description="Disordered" evidence="15">
    <location>
        <begin position="647"/>
        <end position="676"/>
    </location>
</feature>
<keyword evidence="7" id="KW-0238">DNA-binding</keyword>
<dbReference type="InterPro" id="IPR014017">
    <property type="entry name" value="DNA_helicase_UvrD-like_C"/>
</dbReference>
<reference evidence="18" key="1">
    <citation type="submission" date="2020-07" db="EMBL/GenBank/DDBJ databases">
        <title>Huge and variable diversity of episymbiotic CPR bacteria and DPANN archaea in groundwater ecosystems.</title>
        <authorList>
            <person name="He C.Y."/>
            <person name="Keren R."/>
            <person name="Whittaker M."/>
            <person name="Farag I.F."/>
            <person name="Doudna J."/>
            <person name="Cate J.H.D."/>
            <person name="Banfield J.F."/>
        </authorList>
    </citation>
    <scope>NUCLEOTIDE SEQUENCE</scope>
    <source>
        <strain evidence="18">NC_groundwater_672_Ag_B-0.1um_62_36</strain>
    </source>
</reference>
<dbReference type="GO" id="GO:0003677">
    <property type="term" value="F:DNA binding"/>
    <property type="evidence" value="ECO:0007669"/>
    <property type="project" value="UniProtKB-KW"/>
</dbReference>
<dbReference type="PROSITE" id="PS51217">
    <property type="entry name" value="UVRD_HELICASE_CTER"/>
    <property type="match status" value="1"/>
</dbReference>
<dbReference type="Gene3D" id="3.40.50.300">
    <property type="entry name" value="P-loop containing nucleotide triphosphate hydrolases"/>
    <property type="match status" value="2"/>
</dbReference>
<dbReference type="InterPro" id="IPR014016">
    <property type="entry name" value="UvrD-like_ATP-bd"/>
</dbReference>
<dbReference type="PROSITE" id="PS51198">
    <property type="entry name" value="UVRD_HELICASE_ATP_BIND"/>
    <property type="match status" value="1"/>
</dbReference>
<dbReference type="PANTHER" id="PTHR11070:SF2">
    <property type="entry name" value="ATP-DEPENDENT DNA HELICASE SRS2"/>
    <property type="match status" value="1"/>
</dbReference>
<dbReference type="InterPro" id="IPR000212">
    <property type="entry name" value="DNA_helicase_UvrD/REP"/>
</dbReference>
<dbReference type="CDD" id="cd18807">
    <property type="entry name" value="SF1_C_UvrD"/>
    <property type="match status" value="1"/>
</dbReference>
<evidence type="ECO:0000256" key="11">
    <source>
        <dbReference type="ARBA" id="ARBA00034808"/>
    </source>
</evidence>
<evidence type="ECO:0000256" key="14">
    <source>
        <dbReference type="PROSITE-ProRule" id="PRU00560"/>
    </source>
</evidence>
<evidence type="ECO:0000256" key="5">
    <source>
        <dbReference type="ARBA" id="ARBA00022806"/>
    </source>
</evidence>
<evidence type="ECO:0000256" key="15">
    <source>
        <dbReference type="SAM" id="MobiDB-lite"/>
    </source>
</evidence>
<evidence type="ECO:0000256" key="2">
    <source>
        <dbReference type="ARBA" id="ARBA00022741"/>
    </source>
</evidence>
<keyword evidence="9" id="KW-0413">Isomerase</keyword>
<dbReference type="Proteomes" id="UP000769766">
    <property type="component" value="Unassembled WGS sequence"/>
</dbReference>
<dbReference type="Gene3D" id="1.10.10.160">
    <property type="match status" value="1"/>
</dbReference>
<dbReference type="PANTHER" id="PTHR11070">
    <property type="entry name" value="UVRD / RECB / PCRA DNA HELICASE FAMILY MEMBER"/>
    <property type="match status" value="1"/>
</dbReference>
<dbReference type="CDD" id="cd17932">
    <property type="entry name" value="DEXQc_UvrD"/>
    <property type="match status" value="1"/>
</dbReference>
<keyword evidence="2 14" id="KW-0547">Nucleotide-binding</keyword>
<dbReference type="EC" id="5.6.2.4" evidence="11"/>
<dbReference type="GO" id="GO:0000725">
    <property type="term" value="P:recombinational repair"/>
    <property type="evidence" value="ECO:0007669"/>
    <property type="project" value="TreeGrafter"/>
</dbReference>
<keyword evidence="5 14" id="KW-0347">Helicase</keyword>
<dbReference type="GO" id="GO:0016787">
    <property type="term" value="F:hydrolase activity"/>
    <property type="evidence" value="ECO:0007669"/>
    <property type="project" value="UniProtKB-UniRule"/>
</dbReference>
<comment type="catalytic activity">
    <reaction evidence="10">
        <text>Couples ATP hydrolysis with the unwinding of duplex DNA by translocating in the 3'-5' direction.</text>
        <dbReference type="EC" id="5.6.2.4"/>
    </reaction>
</comment>
<evidence type="ECO:0000256" key="1">
    <source>
        <dbReference type="ARBA" id="ARBA00009922"/>
    </source>
</evidence>
<feature type="binding site" evidence="14">
    <location>
        <begin position="26"/>
        <end position="33"/>
    </location>
    <ligand>
        <name>ATP</name>
        <dbReference type="ChEBI" id="CHEBI:30616"/>
    </ligand>
</feature>
<evidence type="ECO:0000313" key="18">
    <source>
        <dbReference type="EMBL" id="MBI2875610.1"/>
    </source>
</evidence>
<feature type="domain" description="UvrD-like helicase ATP-binding" evidence="16">
    <location>
        <begin position="5"/>
        <end position="285"/>
    </location>
</feature>
<sequence length="727" mass="81533">MDFLEQLNPDQRAAVEHVEGPLLILAGAGSGKTRVITYRIAYLIQQMGADPQSILALTFTNKAAGEMKERVKGLLGPIGGTVWISTFHSACVRILRREIDKLGYTRDFAIYDADDQLSLIKECMLQLDLNPELYPAASIAEKVRSFKNQGRDPLSVTEEFLPFSLEGKALQVYALLQKKLKANNALDFDDLLLLTLRLFEGYPEVLARYQTRFRYLLVDEYQDTNPAQYRLLRLLTQAHRNLCVVGDDDQSIYKWRGADIRNILDFERDFPAARVVKLEENYRSTQTILEAAGAVVAANRERKGKQLWTRRGPGHKIAYFQATDEQEEASYICRTIAQLRAQGSYGGQEIAVLYRTNAQSRPIEEALQKARIPYRVVGGLRFYDRKEIKDVLAYLRVATNPCDFLSLKRILNVPPRGLGKAAQDQIAQQAQAVSGGWPELFQRLLEGNGLPAAMRERLRLLQQLLEELDQIAHSLSASQAIEETIRRTGYDRYLMKEGGPEAESRRQNVQELITAAQQFETEGDPFRDGAPEGLLKEFLDGAALSSPEDAQDDPTGRISLMTLHSSKGLEFPVVFICGMENHLFPHVRSAENPSQLEEERRLCYVGMTRAKELLFLTNAAKRRLYGIEMRNLPSLFLDSIPDRYLQRIAGPTTPKPGPSSPSPAETGASTGSGVQTFRKGTRVYHPKWGAGVIVEVEGEGNGLKVTVAFQQGEKKKLAAKYAPLRLI</sequence>
<comment type="caution">
    <text evidence="18">The sequence shown here is derived from an EMBL/GenBank/DDBJ whole genome shotgun (WGS) entry which is preliminary data.</text>
</comment>
<keyword evidence="4 14" id="KW-0378">Hydrolase</keyword>
<dbReference type="Pfam" id="PF00580">
    <property type="entry name" value="UvrD-helicase"/>
    <property type="match status" value="1"/>
</dbReference>
<gene>
    <name evidence="18" type="ORF">HYY20_01870</name>
</gene>
<dbReference type="InterPro" id="IPR027417">
    <property type="entry name" value="P-loop_NTPase"/>
</dbReference>
<dbReference type="EMBL" id="JACPRF010000055">
    <property type="protein sequence ID" value="MBI2875610.1"/>
    <property type="molecule type" value="Genomic_DNA"/>
</dbReference>
<evidence type="ECO:0000313" key="19">
    <source>
        <dbReference type="Proteomes" id="UP000769766"/>
    </source>
</evidence>
<proteinExistence type="inferred from homology"/>
<comment type="catalytic activity">
    <reaction evidence="13">
        <text>ATP + H2O = ADP + phosphate + H(+)</text>
        <dbReference type="Rhea" id="RHEA:13065"/>
        <dbReference type="ChEBI" id="CHEBI:15377"/>
        <dbReference type="ChEBI" id="CHEBI:15378"/>
        <dbReference type="ChEBI" id="CHEBI:30616"/>
        <dbReference type="ChEBI" id="CHEBI:43474"/>
        <dbReference type="ChEBI" id="CHEBI:456216"/>
        <dbReference type="EC" id="5.6.2.4"/>
    </reaction>
</comment>
<accession>A0A932FUH4</accession>
<comment type="similarity">
    <text evidence="1">Belongs to the helicase family. UvrD subfamily.</text>
</comment>
<evidence type="ECO:0000256" key="7">
    <source>
        <dbReference type="ARBA" id="ARBA00023125"/>
    </source>
</evidence>
<keyword evidence="3" id="KW-0227">DNA damage</keyword>
<dbReference type="Gene3D" id="1.10.486.10">
    <property type="entry name" value="PCRA, domain 4"/>
    <property type="match status" value="1"/>
</dbReference>
<evidence type="ECO:0000256" key="13">
    <source>
        <dbReference type="ARBA" id="ARBA00048988"/>
    </source>
</evidence>
<protein>
    <recommendedName>
        <fullName evidence="11">DNA 3'-5' helicase</fullName>
        <ecNumber evidence="11">5.6.2.4</ecNumber>
    </recommendedName>
    <alternativeName>
        <fullName evidence="12">DNA 3'-5' helicase II</fullName>
    </alternativeName>
</protein>
<dbReference type="GO" id="GO:0043138">
    <property type="term" value="F:3'-5' DNA helicase activity"/>
    <property type="evidence" value="ECO:0007669"/>
    <property type="project" value="UniProtKB-EC"/>
</dbReference>
<evidence type="ECO:0000256" key="10">
    <source>
        <dbReference type="ARBA" id="ARBA00034617"/>
    </source>
</evidence>
<dbReference type="GO" id="GO:0005524">
    <property type="term" value="F:ATP binding"/>
    <property type="evidence" value="ECO:0007669"/>
    <property type="project" value="UniProtKB-UniRule"/>
</dbReference>
<dbReference type="GO" id="GO:0005829">
    <property type="term" value="C:cytosol"/>
    <property type="evidence" value="ECO:0007669"/>
    <property type="project" value="TreeGrafter"/>
</dbReference>
<dbReference type="FunFam" id="3.40.50.300:FF:001201">
    <property type="entry name" value="ATP-dependent DNA helicase UvrD2"/>
    <property type="match status" value="1"/>
</dbReference>
<dbReference type="SUPFAM" id="SSF52540">
    <property type="entry name" value="P-loop containing nucleoside triphosphate hydrolases"/>
    <property type="match status" value="1"/>
</dbReference>
<dbReference type="AlphaFoldDB" id="A0A932FUH4"/>